<dbReference type="InterPro" id="IPR006748">
    <property type="entry name" value="NH2Glyco/OHUrea_AB-resist_kin"/>
</dbReference>
<name>A0A9X3UGQ6_9HYPH</name>
<protein>
    <submittedName>
        <fullName evidence="1">3'-kinase</fullName>
    </submittedName>
</protein>
<dbReference type="GO" id="GO:0016773">
    <property type="term" value="F:phosphotransferase activity, alcohol group as acceptor"/>
    <property type="evidence" value="ECO:0007669"/>
    <property type="project" value="InterPro"/>
</dbReference>
<dbReference type="SUPFAM" id="SSF56112">
    <property type="entry name" value="Protein kinase-like (PK-like)"/>
    <property type="match status" value="1"/>
</dbReference>
<dbReference type="RefSeq" id="WP_267993069.1">
    <property type="nucleotide sequence ID" value="NZ_JAPJZI010000001.1"/>
</dbReference>
<gene>
    <name evidence="1" type="ORF">OQ273_09730</name>
</gene>
<accession>A0A9X3UGQ6</accession>
<organism evidence="1 2">
    <name type="scientific">Hoeflea prorocentri</name>
    <dbReference type="NCBI Taxonomy" id="1922333"/>
    <lineage>
        <taxon>Bacteria</taxon>
        <taxon>Pseudomonadati</taxon>
        <taxon>Pseudomonadota</taxon>
        <taxon>Alphaproteobacteria</taxon>
        <taxon>Hyphomicrobiales</taxon>
        <taxon>Rhizobiaceae</taxon>
        <taxon>Hoeflea</taxon>
    </lineage>
</organism>
<dbReference type="Proteomes" id="UP001151234">
    <property type="component" value="Unassembled WGS sequence"/>
</dbReference>
<comment type="caution">
    <text evidence="1">The sequence shown here is derived from an EMBL/GenBank/DDBJ whole genome shotgun (WGS) entry which is preliminary data.</text>
</comment>
<proteinExistence type="predicted"/>
<evidence type="ECO:0000313" key="1">
    <source>
        <dbReference type="EMBL" id="MDA5398848.1"/>
    </source>
</evidence>
<dbReference type="AlphaFoldDB" id="A0A9X3UGQ6"/>
<dbReference type="EMBL" id="JAPJZI010000001">
    <property type="protein sequence ID" value="MDA5398848.1"/>
    <property type="molecule type" value="Genomic_DNA"/>
</dbReference>
<dbReference type="InterPro" id="IPR011009">
    <property type="entry name" value="Kinase-like_dom_sf"/>
</dbReference>
<dbReference type="GO" id="GO:0019748">
    <property type="term" value="P:secondary metabolic process"/>
    <property type="evidence" value="ECO:0007669"/>
    <property type="project" value="InterPro"/>
</dbReference>
<sequence>MFEPYVTRWRLQPDGVDIQTHSSHLLPVRRDNGEAAFLKIALMPEEKTGAAFMVWWGGHGAAEVLAHEGDALLLKRAQPTPSLAHMARNGEDDEATRILCETAAVLHRKEGEPPECAIALDQRFDSLFAVAEDDDGVLNKAARAAKHLLCSQKDIVPLHGDIHHENVLYFGRSGWLAIDPKGLIGERAFDYCNILCNPDTRRALSPGRFARQMDIICCTAALDRERMLMWVLAWAGLSASWHLEEQSDKAQTPLAVACMAAAEIDLS</sequence>
<reference evidence="1" key="1">
    <citation type="submission" date="2022-11" db="EMBL/GenBank/DDBJ databases">
        <title>Draft genome sequence of Hoeflea poritis E7-10 and Hoeflea prorocentri PM5-8, separated from scleractinian coral Porites lutea and marine dinoflagellate.</title>
        <authorList>
            <person name="Zhang G."/>
            <person name="Wei Q."/>
            <person name="Cai L."/>
        </authorList>
    </citation>
    <scope>NUCLEOTIDE SEQUENCE</scope>
    <source>
        <strain evidence="1">PM5-8</strain>
    </source>
</reference>
<evidence type="ECO:0000313" key="2">
    <source>
        <dbReference type="Proteomes" id="UP001151234"/>
    </source>
</evidence>
<keyword evidence="2" id="KW-1185">Reference proteome</keyword>
<dbReference type="Pfam" id="PF04655">
    <property type="entry name" value="APH_6_hur"/>
    <property type="match status" value="1"/>
</dbReference>